<evidence type="ECO:0000313" key="2">
    <source>
        <dbReference type="Proteomes" id="UP000215145"/>
    </source>
</evidence>
<dbReference type="Proteomes" id="UP000215145">
    <property type="component" value="Unassembled WGS sequence"/>
</dbReference>
<dbReference type="InterPro" id="IPR025716">
    <property type="entry name" value="Post-transcriptional_regulator"/>
</dbReference>
<dbReference type="OrthoDB" id="2990595at2"/>
<comment type="caution">
    <text evidence="1">The sequence shown here is derived from an EMBL/GenBank/DDBJ whole genome shotgun (WGS) entry which is preliminary data.</text>
</comment>
<proteinExistence type="predicted"/>
<evidence type="ECO:0008006" key="3">
    <source>
        <dbReference type="Google" id="ProtNLM"/>
    </source>
</evidence>
<reference evidence="1 2" key="1">
    <citation type="submission" date="2017-07" db="EMBL/GenBank/DDBJ databases">
        <title>Paenibacillus herberti R33 genome sequencing and assembly.</title>
        <authorList>
            <person name="Su W."/>
        </authorList>
    </citation>
    <scope>NUCLEOTIDE SEQUENCE [LARGE SCALE GENOMIC DNA]</scope>
    <source>
        <strain evidence="1 2">R33</strain>
    </source>
</reference>
<protein>
    <recommendedName>
        <fullName evidence="3">Post-transcriptional regulator</fullName>
    </recommendedName>
</protein>
<organism evidence="1 2">
    <name type="scientific">Paenibacillus herberti</name>
    <dbReference type="NCBI Taxonomy" id="1619309"/>
    <lineage>
        <taxon>Bacteria</taxon>
        <taxon>Bacillati</taxon>
        <taxon>Bacillota</taxon>
        <taxon>Bacilli</taxon>
        <taxon>Bacillales</taxon>
        <taxon>Paenibacillaceae</taxon>
        <taxon>Paenibacillus</taxon>
    </lineage>
</organism>
<accession>A0A229P0I6</accession>
<keyword evidence="2" id="KW-1185">Reference proteome</keyword>
<dbReference type="AlphaFoldDB" id="A0A229P0I6"/>
<sequence>MTEVWDTVEYGADLTEDEIIIELFSLCESKAEEFRWIGYESVVAQDIWDCVKSKYKKSGDPLLHRLVNDILSLKPQQLMNYLTMSAWQAPSLNGEFN</sequence>
<dbReference type="Pfam" id="PF13797">
    <property type="entry name" value="Post_transc_reg"/>
    <property type="match status" value="1"/>
</dbReference>
<gene>
    <name evidence="1" type="ORF">CGZ75_01175</name>
</gene>
<name>A0A229P0I6_9BACL</name>
<dbReference type="EMBL" id="NMUQ01000001">
    <property type="protein sequence ID" value="OXM15389.1"/>
    <property type="molecule type" value="Genomic_DNA"/>
</dbReference>
<evidence type="ECO:0000313" key="1">
    <source>
        <dbReference type="EMBL" id="OXM15389.1"/>
    </source>
</evidence>